<keyword evidence="1" id="KW-0175">Coiled coil</keyword>
<evidence type="ECO:0000313" key="4">
    <source>
        <dbReference type="Proteomes" id="UP000789572"/>
    </source>
</evidence>
<sequence length="453" mass="52522">MSETDNVQDELLLVVGIDEDQGHTEIPQQGLASDSGLPSHSSNHPPNSINDDGIGQSNLLKGLLDDRGERIVDQVHGTRRNKELLNDLFAKIGAHLEMTRYSADGPELMDRVNALEGTLTKFVNVQEEYIKSLETAMKHQQERCVDLSEKMYKAENQYRDLETQLNVTKKSFYEISQTHSNRDMRDYRGDSKEIMVELQQKREEVLYYKHEIKVFDERFARQVQINEKNQQLINHYRCKYDYGIESDSEIMSLRQQKQALEKQLCEARNNSNYYNNAYQSEKAERKELEDSFRREFQQMRQRVNEAEARASELQRKNNLLKEEVTRVLGDTTNLPILRSEAKELAGGPSRCDPFAELEKENKVLRDQNAELEERLCKKLGAETQLENLKTSFLHEFKNMQQSFETKTSELQNLLNSEVTNIKAVLGDITNVSWGDNDKNYSVQLGKDILKLQN</sequence>
<protein>
    <submittedName>
        <fullName evidence="3">1711_t:CDS:1</fullName>
    </submittedName>
</protein>
<reference evidence="3" key="1">
    <citation type="submission" date="2021-06" db="EMBL/GenBank/DDBJ databases">
        <authorList>
            <person name="Kallberg Y."/>
            <person name="Tangrot J."/>
            <person name="Rosling A."/>
        </authorList>
    </citation>
    <scope>NUCLEOTIDE SEQUENCE</scope>
    <source>
        <strain evidence="3">IA702</strain>
    </source>
</reference>
<feature type="non-terminal residue" evidence="3">
    <location>
        <position position="453"/>
    </location>
</feature>
<dbReference type="AlphaFoldDB" id="A0A9N9B1X7"/>
<gene>
    <name evidence="3" type="ORF">POCULU_LOCUS5067</name>
</gene>
<evidence type="ECO:0000256" key="1">
    <source>
        <dbReference type="SAM" id="Coils"/>
    </source>
</evidence>
<dbReference type="Proteomes" id="UP000789572">
    <property type="component" value="Unassembled WGS sequence"/>
</dbReference>
<proteinExistence type="predicted"/>
<name>A0A9N9B1X7_9GLOM</name>
<feature type="coiled-coil region" evidence="1">
    <location>
        <begin position="130"/>
        <end position="171"/>
    </location>
</feature>
<comment type="caution">
    <text evidence="3">The sequence shown here is derived from an EMBL/GenBank/DDBJ whole genome shotgun (WGS) entry which is preliminary data.</text>
</comment>
<feature type="region of interest" description="Disordered" evidence="2">
    <location>
        <begin position="25"/>
        <end position="56"/>
    </location>
</feature>
<dbReference type="EMBL" id="CAJVPJ010000725">
    <property type="protein sequence ID" value="CAG8551994.1"/>
    <property type="molecule type" value="Genomic_DNA"/>
</dbReference>
<feature type="compositionally biased region" description="Low complexity" evidence="2">
    <location>
        <begin position="38"/>
        <end position="48"/>
    </location>
</feature>
<evidence type="ECO:0000313" key="3">
    <source>
        <dbReference type="EMBL" id="CAG8551994.1"/>
    </source>
</evidence>
<evidence type="ECO:0000256" key="2">
    <source>
        <dbReference type="SAM" id="MobiDB-lite"/>
    </source>
</evidence>
<feature type="coiled-coil region" evidence="1">
    <location>
        <begin position="250"/>
        <end position="323"/>
    </location>
</feature>
<keyword evidence="4" id="KW-1185">Reference proteome</keyword>
<organism evidence="3 4">
    <name type="scientific">Paraglomus occultum</name>
    <dbReference type="NCBI Taxonomy" id="144539"/>
    <lineage>
        <taxon>Eukaryota</taxon>
        <taxon>Fungi</taxon>
        <taxon>Fungi incertae sedis</taxon>
        <taxon>Mucoromycota</taxon>
        <taxon>Glomeromycotina</taxon>
        <taxon>Glomeromycetes</taxon>
        <taxon>Paraglomerales</taxon>
        <taxon>Paraglomeraceae</taxon>
        <taxon>Paraglomus</taxon>
    </lineage>
</organism>
<accession>A0A9N9B1X7</accession>